<evidence type="ECO:0000313" key="3">
    <source>
        <dbReference type="Proteomes" id="UP000652430"/>
    </source>
</evidence>
<proteinExistence type="predicted"/>
<organism evidence="2 3">
    <name type="scientific">Sphingomonas glacialis</name>
    <dbReference type="NCBI Taxonomy" id="658225"/>
    <lineage>
        <taxon>Bacteria</taxon>
        <taxon>Pseudomonadati</taxon>
        <taxon>Pseudomonadota</taxon>
        <taxon>Alphaproteobacteria</taxon>
        <taxon>Sphingomonadales</taxon>
        <taxon>Sphingomonadaceae</taxon>
        <taxon>Sphingomonas</taxon>
    </lineage>
</organism>
<sequence length="173" mass="17999">MKRLRTFAALWIGATAMVGAQAAPTDLPCLTTQEGQSLVQVALPDVLDAVGKTCATALPATATLRAGLPALIARYRANGDAAWVAAKPAIGKLGGEQLRDMNPDVLRPLISTIMGPLIAKDIKPGDCPRIDRITGLLAPLPVANTAALVVELFQLGTGRSKTRAPFSICPTHG</sequence>
<evidence type="ECO:0000313" key="2">
    <source>
        <dbReference type="EMBL" id="GHH07371.1"/>
    </source>
</evidence>
<name>A0ABQ3L990_9SPHN</name>
<evidence type="ECO:0000256" key="1">
    <source>
        <dbReference type="SAM" id="SignalP"/>
    </source>
</evidence>
<feature type="signal peptide" evidence="1">
    <location>
        <begin position="1"/>
        <end position="22"/>
    </location>
</feature>
<keyword evidence="1" id="KW-0732">Signal</keyword>
<dbReference type="EMBL" id="BNAQ01000001">
    <property type="protein sequence ID" value="GHH07371.1"/>
    <property type="molecule type" value="Genomic_DNA"/>
</dbReference>
<comment type="caution">
    <text evidence="2">The sequence shown here is derived from an EMBL/GenBank/DDBJ whole genome shotgun (WGS) entry which is preliminary data.</text>
</comment>
<dbReference type="RefSeq" id="WP_189674699.1">
    <property type="nucleotide sequence ID" value="NZ_BNAQ01000001.1"/>
</dbReference>
<evidence type="ECO:0008006" key="4">
    <source>
        <dbReference type="Google" id="ProtNLM"/>
    </source>
</evidence>
<keyword evidence="3" id="KW-1185">Reference proteome</keyword>
<accession>A0ABQ3L990</accession>
<protein>
    <recommendedName>
        <fullName evidence="4">Secreted protein</fullName>
    </recommendedName>
</protein>
<reference evidence="3" key="1">
    <citation type="journal article" date="2019" name="Int. J. Syst. Evol. Microbiol.">
        <title>The Global Catalogue of Microorganisms (GCM) 10K type strain sequencing project: providing services to taxonomists for standard genome sequencing and annotation.</title>
        <authorList>
            <consortium name="The Broad Institute Genomics Platform"/>
            <consortium name="The Broad Institute Genome Sequencing Center for Infectious Disease"/>
            <person name="Wu L."/>
            <person name="Ma J."/>
        </authorList>
    </citation>
    <scope>NUCLEOTIDE SEQUENCE [LARGE SCALE GENOMIC DNA]</scope>
    <source>
        <strain evidence="3">CGMCC 1.8957</strain>
    </source>
</reference>
<dbReference type="Proteomes" id="UP000652430">
    <property type="component" value="Unassembled WGS sequence"/>
</dbReference>
<feature type="chain" id="PRO_5047282064" description="Secreted protein" evidence="1">
    <location>
        <begin position="23"/>
        <end position="173"/>
    </location>
</feature>
<gene>
    <name evidence="2" type="ORF">GCM10008023_01390</name>
</gene>